<dbReference type="Gene3D" id="3.40.50.300">
    <property type="entry name" value="P-loop containing nucleotide triphosphate hydrolases"/>
    <property type="match status" value="1"/>
</dbReference>
<dbReference type="PANTHER" id="PTHR43394:SF1">
    <property type="entry name" value="ATP-BINDING CASSETTE SUB-FAMILY B MEMBER 10, MITOCHONDRIAL"/>
    <property type="match status" value="1"/>
</dbReference>
<feature type="transmembrane region" description="Helical" evidence="9">
    <location>
        <begin position="153"/>
        <end position="170"/>
    </location>
</feature>
<dbReference type="SMART" id="SM00382">
    <property type="entry name" value="AAA"/>
    <property type="match status" value="1"/>
</dbReference>
<name>A0A328UDI6_9FIRM</name>
<keyword evidence="4 9" id="KW-0812">Transmembrane</keyword>
<feature type="domain" description="ABC transporter" evidence="10">
    <location>
        <begin position="326"/>
        <end position="562"/>
    </location>
</feature>
<dbReference type="Proteomes" id="UP000249377">
    <property type="component" value="Unassembled WGS sequence"/>
</dbReference>
<keyword evidence="7 9" id="KW-1133">Transmembrane helix</keyword>
<evidence type="ECO:0000256" key="3">
    <source>
        <dbReference type="ARBA" id="ARBA00022475"/>
    </source>
</evidence>
<dbReference type="Pfam" id="PF00005">
    <property type="entry name" value="ABC_tran"/>
    <property type="match status" value="1"/>
</dbReference>
<keyword evidence="6 12" id="KW-0067">ATP-binding</keyword>
<dbReference type="InterPro" id="IPR017871">
    <property type="entry name" value="ABC_transporter-like_CS"/>
</dbReference>
<protein>
    <submittedName>
        <fullName evidence="12">ABC transporter ATP-binding protein</fullName>
    </submittedName>
</protein>
<dbReference type="InterPro" id="IPR027417">
    <property type="entry name" value="P-loop_NTPase"/>
</dbReference>
<dbReference type="InterPro" id="IPR036640">
    <property type="entry name" value="ABC1_TM_sf"/>
</dbReference>
<dbReference type="SUPFAM" id="SSF52540">
    <property type="entry name" value="P-loop containing nucleoside triphosphate hydrolases"/>
    <property type="match status" value="1"/>
</dbReference>
<keyword evidence="3" id="KW-1003">Cell membrane</keyword>
<dbReference type="GO" id="GO:0005524">
    <property type="term" value="F:ATP binding"/>
    <property type="evidence" value="ECO:0007669"/>
    <property type="project" value="UniProtKB-KW"/>
</dbReference>
<evidence type="ECO:0000256" key="1">
    <source>
        <dbReference type="ARBA" id="ARBA00004651"/>
    </source>
</evidence>
<dbReference type="CDD" id="cd18542">
    <property type="entry name" value="ABC_6TM_YknU_like"/>
    <property type="match status" value="1"/>
</dbReference>
<dbReference type="GO" id="GO:0016887">
    <property type="term" value="F:ATP hydrolysis activity"/>
    <property type="evidence" value="ECO:0007669"/>
    <property type="project" value="InterPro"/>
</dbReference>
<gene>
    <name evidence="12" type="ORF">DPQ25_09410</name>
</gene>
<feature type="transmembrane region" description="Helical" evidence="9">
    <location>
        <begin position="45"/>
        <end position="68"/>
    </location>
</feature>
<comment type="caution">
    <text evidence="12">The sequence shown here is derived from an EMBL/GenBank/DDBJ whole genome shotgun (WGS) entry which is preliminary data.</text>
</comment>
<dbReference type="PROSITE" id="PS00211">
    <property type="entry name" value="ABC_TRANSPORTER_1"/>
    <property type="match status" value="1"/>
</dbReference>
<dbReference type="InterPro" id="IPR011527">
    <property type="entry name" value="ABC1_TM_dom"/>
</dbReference>
<dbReference type="PROSITE" id="PS50929">
    <property type="entry name" value="ABC_TM1F"/>
    <property type="match status" value="1"/>
</dbReference>
<dbReference type="GO" id="GO:0005886">
    <property type="term" value="C:plasma membrane"/>
    <property type="evidence" value="ECO:0007669"/>
    <property type="project" value="UniProtKB-SubCell"/>
</dbReference>
<dbReference type="EMBL" id="QLYR01000005">
    <property type="protein sequence ID" value="RAQ28555.1"/>
    <property type="molecule type" value="Genomic_DNA"/>
</dbReference>
<evidence type="ECO:0000256" key="5">
    <source>
        <dbReference type="ARBA" id="ARBA00022741"/>
    </source>
</evidence>
<evidence type="ECO:0000259" key="10">
    <source>
        <dbReference type="PROSITE" id="PS50893"/>
    </source>
</evidence>
<dbReference type="FunFam" id="3.40.50.300:FF:000221">
    <property type="entry name" value="Multidrug ABC transporter ATP-binding protein"/>
    <property type="match status" value="1"/>
</dbReference>
<reference evidence="12 13" key="1">
    <citation type="submission" date="2018-06" db="EMBL/GenBank/DDBJ databases">
        <title>Noncontiguous genome sequence of Ruminococcaceae bacterium ASD2818.</title>
        <authorList>
            <person name="Chaplin A.V."/>
            <person name="Sokolova S.R."/>
            <person name="Kochetkova T.O."/>
            <person name="Goltsov A.Y."/>
            <person name="Trofimov D.Y."/>
            <person name="Efimov B.A."/>
        </authorList>
    </citation>
    <scope>NUCLEOTIDE SEQUENCE [LARGE SCALE GENOMIC DNA]</scope>
    <source>
        <strain evidence="12 13">ASD2818</strain>
    </source>
</reference>
<dbReference type="AlphaFoldDB" id="A0A328UDI6"/>
<evidence type="ECO:0000313" key="13">
    <source>
        <dbReference type="Proteomes" id="UP000249377"/>
    </source>
</evidence>
<keyword evidence="5" id="KW-0547">Nucleotide-binding</keyword>
<evidence type="ECO:0000256" key="6">
    <source>
        <dbReference type="ARBA" id="ARBA00022840"/>
    </source>
</evidence>
<dbReference type="SUPFAM" id="SSF90123">
    <property type="entry name" value="ABC transporter transmembrane region"/>
    <property type="match status" value="1"/>
</dbReference>
<keyword evidence="8 9" id="KW-0472">Membrane</keyword>
<evidence type="ECO:0000256" key="8">
    <source>
        <dbReference type="ARBA" id="ARBA00023136"/>
    </source>
</evidence>
<keyword evidence="13" id="KW-1185">Reference proteome</keyword>
<dbReference type="InterPro" id="IPR003593">
    <property type="entry name" value="AAA+_ATPase"/>
</dbReference>
<dbReference type="GO" id="GO:0015421">
    <property type="term" value="F:ABC-type oligopeptide transporter activity"/>
    <property type="evidence" value="ECO:0007669"/>
    <property type="project" value="TreeGrafter"/>
</dbReference>
<dbReference type="PROSITE" id="PS50893">
    <property type="entry name" value="ABC_TRANSPORTER_2"/>
    <property type="match status" value="1"/>
</dbReference>
<feature type="transmembrane region" description="Helical" evidence="9">
    <location>
        <begin position="130"/>
        <end position="147"/>
    </location>
</feature>
<evidence type="ECO:0000256" key="4">
    <source>
        <dbReference type="ARBA" id="ARBA00022692"/>
    </source>
</evidence>
<comment type="subcellular location">
    <subcellularLocation>
        <location evidence="1">Cell membrane</location>
        <topology evidence="1">Multi-pass membrane protein</topology>
    </subcellularLocation>
</comment>
<keyword evidence="2" id="KW-0813">Transport</keyword>
<feature type="domain" description="ABC transmembrane type-1" evidence="11">
    <location>
        <begin position="1"/>
        <end position="294"/>
    </location>
</feature>
<dbReference type="InterPro" id="IPR039421">
    <property type="entry name" value="Type_1_exporter"/>
</dbReference>
<evidence type="ECO:0000256" key="9">
    <source>
        <dbReference type="SAM" id="Phobius"/>
    </source>
</evidence>
<dbReference type="PANTHER" id="PTHR43394">
    <property type="entry name" value="ATP-DEPENDENT PERMEASE MDL1, MITOCHONDRIAL"/>
    <property type="match status" value="1"/>
</dbReference>
<dbReference type="Pfam" id="PF00664">
    <property type="entry name" value="ABC_membrane"/>
    <property type="match status" value="1"/>
</dbReference>
<organism evidence="12 13">
    <name type="scientific">Hydrogeniiclostridium mannosilyticum</name>
    <dbReference type="NCBI Taxonomy" id="2764322"/>
    <lineage>
        <taxon>Bacteria</taxon>
        <taxon>Bacillati</taxon>
        <taxon>Bacillota</taxon>
        <taxon>Clostridia</taxon>
        <taxon>Eubacteriales</taxon>
        <taxon>Acutalibacteraceae</taxon>
        <taxon>Hydrogeniiclostridium</taxon>
    </lineage>
</organism>
<sequence length="577" mass="63831">MLNTVFNALTPQIIRITVDSVIGEEPFMLPQAVKDWLPLEQGAPLQLLLIAALSILIVAVFAGATTYASRMTLAKGSENFVKALRDKLYAHIQKLPFSWHVHNKTGEIIQRCTSDVEVIRNFITNQLMEVFRTVFLIALSLAIMFSMNVKISLIALTFVPVVAGYSGYFFSRIAKRFRSADEAEGVLSSTVQENLTGVRVVRAFGREKFEINRFDDKNNHFANLWIKLGHLLSAYWGIGDLITGLQILTIIIVGCVETVNGTITLGEFLAFISYNATLVWPVRGLGRILSEMSKAGVSADRVNYILESKEEEDIPDALTPPMNGDIRFEHINFSYEGTQPILKNVDFTIQAGTTFAILGGTGSGKSTLMHLLNRLYDLPPECGRITVGGTDIAKMKRSWVRENIGMVLQEPFLFSRTIQENISAFRPQASMEEIRGVAGIACVDEAIDGFTEGYETIVGERGVTLSGGQKQRVAIARMLMQRAPIMVFDDSLSAVDAETDAKIRKALKHSLGSSTVILISHRITTLMQADQILVLEDGAIAEMGTHDELIHQDGIYKSIYDIQMSSDDRLLLQEGGE</sequence>
<proteinExistence type="predicted"/>
<accession>A0A328UDI6</accession>
<evidence type="ECO:0000256" key="7">
    <source>
        <dbReference type="ARBA" id="ARBA00022989"/>
    </source>
</evidence>
<dbReference type="InterPro" id="IPR003439">
    <property type="entry name" value="ABC_transporter-like_ATP-bd"/>
</dbReference>
<dbReference type="Gene3D" id="1.20.1560.10">
    <property type="entry name" value="ABC transporter type 1, transmembrane domain"/>
    <property type="match status" value="1"/>
</dbReference>
<evidence type="ECO:0000259" key="11">
    <source>
        <dbReference type="PROSITE" id="PS50929"/>
    </source>
</evidence>
<evidence type="ECO:0000256" key="2">
    <source>
        <dbReference type="ARBA" id="ARBA00022448"/>
    </source>
</evidence>
<evidence type="ECO:0000313" key="12">
    <source>
        <dbReference type="EMBL" id="RAQ28555.1"/>
    </source>
</evidence>